<keyword evidence="8 13" id="KW-0067">ATP-binding</keyword>
<dbReference type="FunFam" id="3.30.200.20:FF:000178">
    <property type="entry name" value="serine/threonine-protein kinase PBS1-like"/>
    <property type="match status" value="1"/>
</dbReference>
<dbReference type="PIRSF" id="PIRSF000641">
    <property type="entry name" value="SRK"/>
    <property type="match status" value="1"/>
</dbReference>
<keyword evidence="11" id="KW-1015">Disulfide bond</keyword>
<reference evidence="18 19" key="1">
    <citation type="journal article" date="2021" name="Nat. Commun.">
        <title>Incipient diploidization of the medicinal plant Perilla within 10,000 years.</title>
        <authorList>
            <person name="Zhang Y."/>
            <person name="Shen Q."/>
            <person name="Leng L."/>
            <person name="Zhang D."/>
            <person name="Chen S."/>
            <person name="Shi Y."/>
            <person name="Ning Z."/>
            <person name="Chen S."/>
        </authorList>
    </citation>
    <scope>NUCLEOTIDE SEQUENCE [LARGE SCALE GENOMIC DNA]</scope>
    <source>
        <strain evidence="19">cv. PC099</strain>
    </source>
</reference>
<feature type="binding site" evidence="14">
    <location>
        <position position="564"/>
    </location>
    <ligand>
        <name>ATP</name>
        <dbReference type="ChEBI" id="CHEBI:30616"/>
    </ligand>
</feature>
<dbReference type="SUPFAM" id="SSF51110">
    <property type="entry name" value="alpha-D-mannose-specific plant lectins"/>
    <property type="match status" value="1"/>
</dbReference>
<comment type="catalytic activity">
    <reaction evidence="13">
        <text>L-seryl-[protein] + ATP = O-phospho-L-seryl-[protein] + ADP + H(+)</text>
        <dbReference type="Rhea" id="RHEA:17989"/>
        <dbReference type="Rhea" id="RHEA-COMP:9863"/>
        <dbReference type="Rhea" id="RHEA-COMP:11604"/>
        <dbReference type="ChEBI" id="CHEBI:15378"/>
        <dbReference type="ChEBI" id="CHEBI:29999"/>
        <dbReference type="ChEBI" id="CHEBI:30616"/>
        <dbReference type="ChEBI" id="CHEBI:83421"/>
        <dbReference type="ChEBI" id="CHEBI:456216"/>
        <dbReference type="EC" id="2.7.11.1"/>
    </reaction>
</comment>
<evidence type="ECO:0000256" key="8">
    <source>
        <dbReference type="ARBA" id="ARBA00022840"/>
    </source>
</evidence>
<evidence type="ECO:0000313" key="19">
    <source>
        <dbReference type="Proteomes" id="UP001190926"/>
    </source>
</evidence>
<dbReference type="Pfam" id="PF01453">
    <property type="entry name" value="B_lectin"/>
    <property type="match status" value="1"/>
</dbReference>
<dbReference type="PANTHER" id="PTHR47974">
    <property type="entry name" value="OS07G0415500 PROTEIN"/>
    <property type="match status" value="1"/>
</dbReference>
<evidence type="ECO:0000256" key="13">
    <source>
        <dbReference type="PIRNR" id="PIRNR000641"/>
    </source>
</evidence>
<dbReference type="InterPro" id="IPR000719">
    <property type="entry name" value="Prot_kinase_dom"/>
</dbReference>
<keyword evidence="19" id="KW-1185">Reference proteome</keyword>
<accession>A0AAD4J239</accession>
<evidence type="ECO:0000256" key="11">
    <source>
        <dbReference type="ARBA" id="ARBA00023157"/>
    </source>
</evidence>
<dbReference type="CDD" id="cd14066">
    <property type="entry name" value="STKc_IRAK"/>
    <property type="match status" value="1"/>
</dbReference>
<dbReference type="PANTHER" id="PTHR47974:SF9">
    <property type="entry name" value="RECEPTOR-LIKE SERINE_THREONINE-PROTEIN KINASE"/>
    <property type="match status" value="1"/>
</dbReference>
<dbReference type="GO" id="GO:0005524">
    <property type="term" value="F:ATP binding"/>
    <property type="evidence" value="ECO:0007669"/>
    <property type="project" value="UniProtKB-UniRule"/>
</dbReference>
<keyword evidence="12" id="KW-0325">Glycoprotein</keyword>
<keyword evidence="10 15" id="KW-0472">Membrane</keyword>
<sequence length="858" mass="93883">MYIKYIFLIRVKIERELHLWDGRSNRAVGTVHDIGPGCIVRVYNSIVQPALNRALVEFTITSPSVQLTAVVAQDILPGSTLYASNPKQSWNSPNKSFTLSFIQESQNTYFAAITYNGVPVWKAGGDPGGAVDSSAELRFLHDGNLQLVAGPSGALVWQSNTSAQGINSASLENSGSFVLKNGNVSRWSTFDNPTDTILPDQNFTSDSVLRCGLYSFHLLRSGEITLVWNNSVVYFSSFGSNRTSGLNLSSPSLAMQSVGILFLFDPLLSSPLVMAQGSLYGDVSDNTLVFVKLDCDGNMRMYSSAVSDGSGSKIMRWTAVSDQCMVFGFCGSFGVCRYDGVDVNPICGCPSQNFDFIDPNDGRRGCSLRGDIRSCQTTMLSMNNTLFLTYPPQIETDYFTANIRACRSNCLVDSNCVASSSMADGTGVCYMKRSKFISGYQSPTLTSTSYVKVCDPAMPNPPVSSRKDETKSAALKIVSIVLGSSLLIVILVGGYMWFNYRPKPSYEGLASEYSFSDYASGVPVQFSYKKLQQATKGFKEKLGGGGFGSVYRGVLSSKMAVAVKQLEGIGQGEKQFRMEVATISSTHHLNLVRLVGFCSEGRHRLLVYEFMKNGSLDSFLFPSLESSSDERALSWGSRYSIALGTAKGITYLHEECRDCILHCDIKPENILLDENYNARISDFGLARLLNLNDHKQRSLITVRGTRGYLGPEWIANLPITSKADVYSYGMVLLEIVSGRRNFEVSAETGNRRFSLWAYEEFEKGNVGAVLDRRLMEHDIDVVQAVRLIQVSFWCIQEHPSVRPTMGKVVQMLEGVTDVHKPPPPLSMVEGSAQSSSVAISSVSSSQILAAGSTSHTSA</sequence>
<evidence type="ECO:0000256" key="12">
    <source>
        <dbReference type="ARBA" id="ARBA00023180"/>
    </source>
</evidence>
<evidence type="ECO:0000256" key="5">
    <source>
        <dbReference type="ARBA" id="ARBA00022729"/>
    </source>
</evidence>
<evidence type="ECO:0000313" key="18">
    <source>
        <dbReference type="EMBL" id="KAH6825213.1"/>
    </source>
</evidence>
<evidence type="ECO:0000256" key="3">
    <source>
        <dbReference type="ARBA" id="ARBA00022679"/>
    </source>
</evidence>
<evidence type="ECO:0000256" key="14">
    <source>
        <dbReference type="PROSITE-ProRule" id="PRU10141"/>
    </source>
</evidence>
<comment type="subcellular location">
    <subcellularLocation>
        <location evidence="1">Membrane</location>
        <topology evidence="1">Single-pass membrane protein</topology>
    </subcellularLocation>
</comment>
<keyword evidence="3 13" id="KW-0808">Transferase</keyword>
<dbReference type="SMART" id="SM00220">
    <property type="entry name" value="S_TKc"/>
    <property type="match status" value="1"/>
</dbReference>
<gene>
    <name evidence="18" type="ORF">C2S53_018760</name>
</gene>
<dbReference type="Gene3D" id="2.90.10.10">
    <property type="entry name" value="Bulb-type lectin domain"/>
    <property type="match status" value="1"/>
</dbReference>
<proteinExistence type="inferred from homology"/>
<keyword evidence="9 15" id="KW-1133">Transmembrane helix</keyword>
<dbReference type="FunFam" id="1.10.510.10:FF:000384">
    <property type="entry name" value="G-type lectin S-receptor-like serine/threonine-protein kinase"/>
    <property type="match status" value="1"/>
</dbReference>
<dbReference type="Proteomes" id="UP001190926">
    <property type="component" value="Unassembled WGS sequence"/>
</dbReference>
<evidence type="ECO:0000256" key="6">
    <source>
        <dbReference type="ARBA" id="ARBA00022741"/>
    </source>
</evidence>
<comment type="catalytic activity">
    <reaction evidence="13">
        <text>L-threonyl-[protein] + ATP = O-phospho-L-threonyl-[protein] + ADP + H(+)</text>
        <dbReference type="Rhea" id="RHEA:46608"/>
        <dbReference type="Rhea" id="RHEA-COMP:11060"/>
        <dbReference type="Rhea" id="RHEA-COMP:11605"/>
        <dbReference type="ChEBI" id="CHEBI:15378"/>
        <dbReference type="ChEBI" id="CHEBI:30013"/>
        <dbReference type="ChEBI" id="CHEBI:30616"/>
        <dbReference type="ChEBI" id="CHEBI:61977"/>
        <dbReference type="ChEBI" id="CHEBI:456216"/>
        <dbReference type="EC" id="2.7.11.1"/>
    </reaction>
</comment>
<dbReference type="SMART" id="SM00108">
    <property type="entry name" value="B_lectin"/>
    <property type="match status" value="1"/>
</dbReference>
<dbReference type="EC" id="2.7.11.1" evidence="13"/>
<feature type="domain" description="Protein kinase" evidence="16">
    <location>
        <begin position="536"/>
        <end position="815"/>
    </location>
</feature>
<evidence type="ECO:0000259" key="16">
    <source>
        <dbReference type="PROSITE" id="PS50011"/>
    </source>
</evidence>
<keyword evidence="5" id="KW-0732">Signal</keyword>
<dbReference type="EMBL" id="SDAM02000178">
    <property type="protein sequence ID" value="KAH6825213.1"/>
    <property type="molecule type" value="Genomic_DNA"/>
</dbReference>
<dbReference type="InterPro" id="IPR001480">
    <property type="entry name" value="Bulb-type_lectin_dom"/>
</dbReference>
<dbReference type="GO" id="GO:0004674">
    <property type="term" value="F:protein serine/threonine kinase activity"/>
    <property type="evidence" value="ECO:0007669"/>
    <property type="project" value="UniProtKB-KW"/>
</dbReference>
<dbReference type="Gene3D" id="3.30.200.20">
    <property type="entry name" value="Phosphorylase Kinase, domain 1"/>
    <property type="match status" value="1"/>
</dbReference>
<dbReference type="SUPFAM" id="SSF56112">
    <property type="entry name" value="Protein kinase-like (PK-like)"/>
    <property type="match status" value="1"/>
</dbReference>
<feature type="domain" description="Bulb-type lectin" evidence="17">
    <location>
        <begin position="72"/>
        <end position="192"/>
    </location>
</feature>
<comment type="similarity">
    <text evidence="13">Belongs to the protein kinase superfamily. Ser/Thr protein kinase family.</text>
</comment>
<dbReference type="PROSITE" id="PS00108">
    <property type="entry name" value="PROTEIN_KINASE_ST"/>
    <property type="match status" value="1"/>
</dbReference>
<evidence type="ECO:0000256" key="15">
    <source>
        <dbReference type="SAM" id="Phobius"/>
    </source>
</evidence>
<dbReference type="Gene3D" id="1.10.510.10">
    <property type="entry name" value="Transferase(Phosphotransferase) domain 1"/>
    <property type="match status" value="1"/>
</dbReference>
<evidence type="ECO:0000256" key="4">
    <source>
        <dbReference type="ARBA" id="ARBA00022692"/>
    </source>
</evidence>
<dbReference type="InterPro" id="IPR036426">
    <property type="entry name" value="Bulb-type_lectin_dom_sf"/>
</dbReference>
<protein>
    <recommendedName>
        <fullName evidence="13">Receptor-like serine/threonine-protein kinase</fullName>
        <ecNumber evidence="13">2.7.11.1</ecNumber>
    </recommendedName>
</protein>
<evidence type="ECO:0000259" key="17">
    <source>
        <dbReference type="PROSITE" id="PS50927"/>
    </source>
</evidence>
<keyword evidence="2 13" id="KW-0723">Serine/threonine-protein kinase</keyword>
<keyword evidence="4 15" id="KW-0812">Transmembrane</keyword>
<evidence type="ECO:0000256" key="9">
    <source>
        <dbReference type="ARBA" id="ARBA00022989"/>
    </source>
</evidence>
<evidence type="ECO:0000256" key="7">
    <source>
        <dbReference type="ARBA" id="ARBA00022777"/>
    </source>
</evidence>
<evidence type="ECO:0000256" key="1">
    <source>
        <dbReference type="ARBA" id="ARBA00004167"/>
    </source>
</evidence>
<dbReference type="InterPro" id="IPR008271">
    <property type="entry name" value="Ser/Thr_kinase_AS"/>
</dbReference>
<evidence type="ECO:0000256" key="10">
    <source>
        <dbReference type="ARBA" id="ARBA00023136"/>
    </source>
</evidence>
<dbReference type="AlphaFoldDB" id="A0AAD4J239"/>
<feature type="transmembrane region" description="Helical" evidence="15">
    <location>
        <begin position="473"/>
        <end position="498"/>
    </location>
</feature>
<evidence type="ECO:0000256" key="2">
    <source>
        <dbReference type="ARBA" id="ARBA00022527"/>
    </source>
</evidence>
<dbReference type="GO" id="GO:0016020">
    <property type="term" value="C:membrane"/>
    <property type="evidence" value="ECO:0007669"/>
    <property type="project" value="UniProtKB-SubCell"/>
</dbReference>
<keyword evidence="6 13" id="KW-0547">Nucleotide-binding</keyword>
<dbReference type="Pfam" id="PF00069">
    <property type="entry name" value="Pkinase"/>
    <property type="match status" value="1"/>
</dbReference>
<name>A0AAD4J239_PERFH</name>
<dbReference type="PROSITE" id="PS00107">
    <property type="entry name" value="PROTEIN_KINASE_ATP"/>
    <property type="match status" value="1"/>
</dbReference>
<comment type="caution">
    <text evidence="18">The sequence shown here is derived from an EMBL/GenBank/DDBJ whole genome shotgun (WGS) entry which is preliminary data.</text>
</comment>
<dbReference type="InterPro" id="IPR017441">
    <property type="entry name" value="Protein_kinase_ATP_BS"/>
</dbReference>
<keyword evidence="7 13" id="KW-0418">Kinase</keyword>
<dbReference type="InterPro" id="IPR024171">
    <property type="entry name" value="SRK-like_kinase"/>
</dbReference>
<dbReference type="PROSITE" id="PS50927">
    <property type="entry name" value="BULB_LECTIN"/>
    <property type="match status" value="1"/>
</dbReference>
<dbReference type="PROSITE" id="PS50011">
    <property type="entry name" value="PROTEIN_KINASE_DOM"/>
    <property type="match status" value="1"/>
</dbReference>
<dbReference type="InterPro" id="IPR011009">
    <property type="entry name" value="Kinase-like_dom_sf"/>
</dbReference>
<organism evidence="18 19">
    <name type="scientific">Perilla frutescens var. hirtella</name>
    <name type="common">Perilla citriodora</name>
    <name type="synonym">Perilla setoyensis</name>
    <dbReference type="NCBI Taxonomy" id="608512"/>
    <lineage>
        <taxon>Eukaryota</taxon>
        <taxon>Viridiplantae</taxon>
        <taxon>Streptophyta</taxon>
        <taxon>Embryophyta</taxon>
        <taxon>Tracheophyta</taxon>
        <taxon>Spermatophyta</taxon>
        <taxon>Magnoliopsida</taxon>
        <taxon>eudicotyledons</taxon>
        <taxon>Gunneridae</taxon>
        <taxon>Pentapetalae</taxon>
        <taxon>asterids</taxon>
        <taxon>lamiids</taxon>
        <taxon>Lamiales</taxon>
        <taxon>Lamiaceae</taxon>
        <taxon>Nepetoideae</taxon>
        <taxon>Elsholtzieae</taxon>
        <taxon>Perilla</taxon>
    </lineage>
</organism>